<protein>
    <recommendedName>
        <fullName evidence="2">YdhG-like domain-containing protein</fullName>
    </recommendedName>
</protein>
<evidence type="ECO:0000313" key="4">
    <source>
        <dbReference type="Proteomes" id="UP001500582"/>
    </source>
</evidence>
<proteinExistence type="predicted"/>
<keyword evidence="1" id="KW-0175">Coiled coil</keyword>
<sequence length="134" mass="15291">MAKKAPETVDELIQKLDHPRSDVVNTLRQIILGANAEIAEQVKWNSPSFYYTGDMPPFDPKEYKRDLLVLNLHKKEYVLLVFPTGAKITDTTGLLEGKFPDARKVAKINSIEEAEAKREALQQVVNRWIELVDK</sequence>
<dbReference type="EMBL" id="BAABFT010000002">
    <property type="protein sequence ID" value="GAA4313626.1"/>
    <property type="molecule type" value="Genomic_DNA"/>
</dbReference>
<comment type="caution">
    <text evidence="3">The sequence shown here is derived from an EMBL/GenBank/DDBJ whole genome shotgun (WGS) entry which is preliminary data.</text>
</comment>
<keyword evidence="4" id="KW-1185">Reference proteome</keyword>
<dbReference type="InterPro" id="IPR014922">
    <property type="entry name" value="YdhG-like"/>
</dbReference>
<dbReference type="Gene3D" id="3.90.1150.200">
    <property type="match status" value="1"/>
</dbReference>
<dbReference type="RefSeq" id="WP_345209855.1">
    <property type="nucleotide sequence ID" value="NZ_BAABFT010000002.1"/>
</dbReference>
<feature type="coiled-coil region" evidence="1">
    <location>
        <begin position="104"/>
        <end position="131"/>
    </location>
</feature>
<name>A0ABP8FYG0_9SPHI</name>
<dbReference type="Pfam" id="PF08818">
    <property type="entry name" value="DUF1801"/>
    <property type="match status" value="1"/>
</dbReference>
<reference evidence="4" key="1">
    <citation type="journal article" date="2019" name="Int. J. Syst. Evol. Microbiol.">
        <title>The Global Catalogue of Microorganisms (GCM) 10K type strain sequencing project: providing services to taxonomists for standard genome sequencing and annotation.</title>
        <authorList>
            <consortium name="The Broad Institute Genomics Platform"/>
            <consortium name="The Broad Institute Genome Sequencing Center for Infectious Disease"/>
            <person name="Wu L."/>
            <person name="Ma J."/>
        </authorList>
    </citation>
    <scope>NUCLEOTIDE SEQUENCE [LARGE SCALE GENOMIC DNA]</scope>
    <source>
        <strain evidence="4">JCM 17705</strain>
    </source>
</reference>
<evidence type="ECO:0000313" key="3">
    <source>
        <dbReference type="EMBL" id="GAA4313626.1"/>
    </source>
</evidence>
<evidence type="ECO:0000256" key="1">
    <source>
        <dbReference type="SAM" id="Coils"/>
    </source>
</evidence>
<gene>
    <name evidence="3" type="ORF">GCM10023149_09460</name>
</gene>
<dbReference type="Proteomes" id="UP001500582">
    <property type="component" value="Unassembled WGS sequence"/>
</dbReference>
<accession>A0ABP8FYG0</accession>
<dbReference type="SUPFAM" id="SSF159888">
    <property type="entry name" value="YdhG-like"/>
    <property type="match status" value="1"/>
</dbReference>
<feature type="domain" description="YdhG-like" evidence="2">
    <location>
        <begin position="21"/>
        <end position="129"/>
    </location>
</feature>
<evidence type="ECO:0000259" key="2">
    <source>
        <dbReference type="Pfam" id="PF08818"/>
    </source>
</evidence>
<organism evidence="3 4">
    <name type="scientific">Mucilaginibacter gynuensis</name>
    <dbReference type="NCBI Taxonomy" id="1302236"/>
    <lineage>
        <taxon>Bacteria</taxon>
        <taxon>Pseudomonadati</taxon>
        <taxon>Bacteroidota</taxon>
        <taxon>Sphingobacteriia</taxon>
        <taxon>Sphingobacteriales</taxon>
        <taxon>Sphingobacteriaceae</taxon>
        <taxon>Mucilaginibacter</taxon>
    </lineage>
</organism>